<comment type="caution">
    <text evidence="2">The sequence shown here is derived from an EMBL/GenBank/DDBJ whole genome shotgun (WGS) entry which is preliminary data.</text>
</comment>
<dbReference type="AlphaFoldDB" id="A0A9D1T1Y2"/>
<feature type="domain" description="Alanyl-tRNA synthetase class IIc N-terminal" evidence="1">
    <location>
        <begin position="9"/>
        <end position="52"/>
    </location>
</feature>
<dbReference type="GO" id="GO:0006419">
    <property type="term" value="P:alanyl-tRNA aminoacylation"/>
    <property type="evidence" value="ECO:0007669"/>
    <property type="project" value="InterPro"/>
</dbReference>
<protein>
    <recommendedName>
        <fullName evidence="1">Alanyl-tRNA synthetase class IIc N-terminal domain-containing protein</fullName>
    </recommendedName>
</protein>
<dbReference type="GO" id="GO:0005524">
    <property type="term" value="F:ATP binding"/>
    <property type="evidence" value="ECO:0007669"/>
    <property type="project" value="InterPro"/>
</dbReference>
<dbReference type="PANTHER" id="PTHR11777">
    <property type="entry name" value="ALANYL-TRNA SYNTHETASE"/>
    <property type="match status" value="1"/>
</dbReference>
<reference evidence="2" key="1">
    <citation type="submission" date="2020-10" db="EMBL/GenBank/DDBJ databases">
        <authorList>
            <person name="Gilroy R."/>
        </authorList>
    </citation>
    <scope>NUCLEOTIDE SEQUENCE</scope>
    <source>
        <strain evidence="2">35461</strain>
    </source>
</reference>
<dbReference type="Gene3D" id="3.30.930.10">
    <property type="entry name" value="Bira Bifunctional Protein, Domain 2"/>
    <property type="match status" value="1"/>
</dbReference>
<dbReference type="EMBL" id="DVOR01000023">
    <property type="protein sequence ID" value="HIV08622.1"/>
    <property type="molecule type" value="Genomic_DNA"/>
</dbReference>
<gene>
    <name evidence="2" type="ORF">IAC79_00710</name>
</gene>
<dbReference type="GO" id="GO:0004813">
    <property type="term" value="F:alanine-tRNA ligase activity"/>
    <property type="evidence" value="ECO:0007669"/>
    <property type="project" value="InterPro"/>
</dbReference>
<feature type="non-terminal residue" evidence="2">
    <location>
        <position position="53"/>
    </location>
</feature>
<dbReference type="InterPro" id="IPR018164">
    <property type="entry name" value="Ala-tRNA-synth_IIc_N"/>
</dbReference>
<sequence length="53" mass="5837">MAKLTADALREMYLKFFESKGHTIISGASVIPENDPTVLFTTAGMHPLVPYLL</sequence>
<dbReference type="GO" id="GO:0005829">
    <property type="term" value="C:cytosol"/>
    <property type="evidence" value="ECO:0007669"/>
    <property type="project" value="TreeGrafter"/>
</dbReference>
<proteinExistence type="predicted"/>
<dbReference type="PANTHER" id="PTHR11777:SF9">
    <property type="entry name" value="ALANINE--TRNA LIGASE, CYTOPLASMIC"/>
    <property type="match status" value="1"/>
</dbReference>
<dbReference type="InterPro" id="IPR050058">
    <property type="entry name" value="Ala-tRNA_ligase"/>
</dbReference>
<accession>A0A9D1T1Y2</accession>
<dbReference type="InterPro" id="IPR045864">
    <property type="entry name" value="aa-tRNA-synth_II/BPL/LPL"/>
</dbReference>
<evidence type="ECO:0000313" key="3">
    <source>
        <dbReference type="Proteomes" id="UP000886845"/>
    </source>
</evidence>
<dbReference type="GO" id="GO:0002161">
    <property type="term" value="F:aminoacyl-tRNA deacylase activity"/>
    <property type="evidence" value="ECO:0007669"/>
    <property type="project" value="TreeGrafter"/>
</dbReference>
<name>A0A9D1T1Y2_9BACT</name>
<evidence type="ECO:0000313" key="2">
    <source>
        <dbReference type="EMBL" id="HIV08622.1"/>
    </source>
</evidence>
<dbReference type="Proteomes" id="UP000886845">
    <property type="component" value="Unassembled WGS sequence"/>
</dbReference>
<reference evidence="2" key="2">
    <citation type="journal article" date="2021" name="PeerJ">
        <title>Extensive microbial diversity within the chicken gut microbiome revealed by metagenomics and culture.</title>
        <authorList>
            <person name="Gilroy R."/>
            <person name="Ravi A."/>
            <person name="Getino M."/>
            <person name="Pursley I."/>
            <person name="Horton D.L."/>
            <person name="Alikhan N.F."/>
            <person name="Baker D."/>
            <person name="Gharbi K."/>
            <person name="Hall N."/>
            <person name="Watson M."/>
            <person name="Adriaenssens E.M."/>
            <person name="Foster-Nyarko E."/>
            <person name="Jarju S."/>
            <person name="Secka A."/>
            <person name="Antonio M."/>
            <person name="Oren A."/>
            <person name="Chaudhuri R.R."/>
            <person name="La Ragione R."/>
            <person name="Hildebrand F."/>
            <person name="Pallen M.J."/>
        </authorList>
    </citation>
    <scope>NUCLEOTIDE SEQUENCE</scope>
    <source>
        <strain evidence="2">35461</strain>
    </source>
</reference>
<evidence type="ECO:0000259" key="1">
    <source>
        <dbReference type="Pfam" id="PF01411"/>
    </source>
</evidence>
<dbReference type="Pfam" id="PF01411">
    <property type="entry name" value="tRNA-synt_2c"/>
    <property type="match status" value="1"/>
</dbReference>
<dbReference type="SUPFAM" id="SSF55681">
    <property type="entry name" value="Class II aaRS and biotin synthetases"/>
    <property type="match status" value="1"/>
</dbReference>
<organism evidence="2 3">
    <name type="scientific">Candidatus Spyradenecus faecavium</name>
    <dbReference type="NCBI Taxonomy" id="2840947"/>
    <lineage>
        <taxon>Bacteria</taxon>
        <taxon>Pseudomonadati</taxon>
        <taxon>Lentisphaerota</taxon>
        <taxon>Lentisphaeria</taxon>
        <taxon>Lentisphaerales</taxon>
        <taxon>Lentisphaeraceae</taxon>
        <taxon>Lentisphaeraceae incertae sedis</taxon>
        <taxon>Candidatus Spyradenecus</taxon>
    </lineage>
</organism>